<feature type="compositionally biased region" description="Low complexity" evidence="9">
    <location>
        <begin position="95"/>
        <end position="107"/>
    </location>
</feature>
<keyword evidence="12" id="KW-1185">Reference proteome</keyword>
<keyword evidence="6 8" id="KW-1133">Transmembrane helix</keyword>
<comment type="caution">
    <text evidence="11">The sequence shown here is derived from an EMBL/GenBank/DDBJ whole genome shotgun (WGS) entry which is preliminary data.</text>
</comment>
<feature type="compositionally biased region" description="Basic and acidic residues" evidence="9">
    <location>
        <begin position="10"/>
        <end position="32"/>
    </location>
</feature>
<dbReference type="AlphaFoldDB" id="A0AAD7PX90"/>
<evidence type="ECO:0000256" key="4">
    <source>
        <dbReference type="ARBA" id="ARBA00022475"/>
    </source>
</evidence>
<name>A0AAD7PX90_QUISA</name>
<feature type="transmembrane region" description="Helical" evidence="8">
    <location>
        <begin position="217"/>
        <end position="239"/>
    </location>
</feature>
<dbReference type="Proteomes" id="UP001163823">
    <property type="component" value="Chromosome 4"/>
</dbReference>
<feature type="compositionally biased region" description="Polar residues" evidence="9">
    <location>
        <begin position="67"/>
        <end position="79"/>
    </location>
</feature>
<comment type="similarity">
    <text evidence="2 8">Belongs to the Casparian strip membrane proteins (CASP) family.</text>
</comment>
<feature type="transmembrane region" description="Helical" evidence="8">
    <location>
        <begin position="297"/>
        <end position="318"/>
    </location>
</feature>
<dbReference type="Pfam" id="PF04535">
    <property type="entry name" value="CASP_dom"/>
    <property type="match status" value="1"/>
</dbReference>
<dbReference type="KEGG" id="qsa:O6P43_008979"/>
<accession>A0AAD7PX90</accession>
<evidence type="ECO:0000256" key="7">
    <source>
        <dbReference type="ARBA" id="ARBA00023136"/>
    </source>
</evidence>
<comment type="subunit">
    <text evidence="3 8">Homodimer and heterodimers.</text>
</comment>
<evidence type="ECO:0000256" key="6">
    <source>
        <dbReference type="ARBA" id="ARBA00022989"/>
    </source>
</evidence>
<evidence type="ECO:0000259" key="10">
    <source>
        <dbReference type="Pfam" id="PF04535"/>
    </source>
</evidence>
<dbReference type="PANTHER" id="PTHR33573">
    <property type="entry name" value="CASP-LIKE PROTEIN 4A4"/>
    <property type="match status" value="1"/>
</dbReference>
<feature type="domain" description="Casparian strip membrane protein" evidence="10">
    <location>
        <begin position="171"/>
        <end position="303"/>
    </location>
</feature>
<dbReference type="PANTHER" id="PTHR33573:SF38">
    <property type="entry name" value="CASP-LIKE PROTEIN 4A1"/>
    <property type="match status" value="1"/>
</dbReference>
<reference evidence="11" key="1">
    <citation type="journal article" date="2023" name="Science">
        <title>Elucidation of the pathway for biosynthesis of saponin adjuvants from the soapbark tree.</title>
        <authorList>
            <person name="Reed J."/>
            <person name="Orme A."/>
            <person name="El-Demerdash A."/>
            <person name="Owen C."/>
            <person name="Martin L.B.B."/>
            <person name="Misra R.C."/>
            <person name="Kikuchi S."/>
            <person name="Rejzek M."/>
            <person name="Martin A.C."/>
            <person name="Harkess A."/>
            <person name="Leebens-Mack J."/>
            <person name="Louveau T."/>
            <person name="Stephenson M.J."/>
            <person name="Osbourn A."/>
        </authorList>
    </citation>
    <scope>NUCLEOTIDE SEQUENCE</scope>
    <source>
        <strain evidence="11">S10</strain>
    </source>
</reference>
<comment type="subcellular location">
    <subcellularLocation>
        <location evidence="1 8">Cell membrane</location>
        <topology evidence="1 8">Multi-pass membrane protein</topology>
    </subcellularLocation>
</comment>
<evidence type="ECO:0000313" key="11">
    <source>
        <dbReference type="EMBL" id="KAJ7970859.1"/>
    </source>
</evidence>
<feature type="region of interest" description="Disordered" evidence="9">
    <location>
        <begin position="1"/>
        <end position="107"/>
    </location>
</feature>
<evidence type="ECO:0000256" key="8">
    <source>
        <dbReference type="RuleBase" id="RU361233"/>
    </source>
</evidence>
<feature type="transmembrane region" description="Helical" evidence="8">
    <location>
        <begin position="175"/>
        <end position="197"/>
    </location>
</feature>
<organism evidence="11 12">
    <name type="scientific">Quillaja saponaria</name>
    <name type="common">Soap bark tree</name>
    <dbReference type="NCBI Taxonomy" id="32244"/>
    <lineage>
        <taxon>Eukaryota</taxon>
        <taxon>Viridiplantae</taxon>
        <taxon>Streptophyta</taxon>
        <taxon>Embryophyta</taxon>
        <taxon>Tracheophyta</taxon>
        <taxon>Spermatophyta</taxon>
        <taxon>Magnoliopsida</taxon>
        <taxon>eudicotyledons</taxon>
        <taxon>Gunneridae</taxon>
        <taxon>Pentapetalae</taxon>
        <taxon>rosids</taxon>
        <taxon>fabids</taxon>
        <taxon>Fabales</taxon>
        <taxon>Quillajaceae</taxon>
        <taxon>Quillaja</taxon>
    </lineage>
</organism>
<keyword evidence="7 8" id="KW-0472">Membrane</keyword>
<proteinExistence type="inferred from homology"/>
<keyword evidence="4 8" id="KW-1003">Cell membrane</keyword>
<evidence type="ECO:0000256" key="2">
    <source>
        <dbReference type="ARBA" id="ARBA00007651"/>
    </source>
</evidence>
<evidence type="ECO:0000256" key="1">
    <source>
        <dbReference type="ARBA" id="ARBA00004651"/>
    </source>
</evidence>
<evidence type="ECO:0000256" key="9">
    <source>
        <dbReference type="SAM" id="MobiDB-lite"/>
    </source>
</evidence>
<gene>
    <name evidence="11" type="ORF">O6P43_008979</name>
</gene>
<dbReference type="GO" id="GO:0005886">
    <property type="term" value="C:plasma membrane"/>
    <property type="evidence" value="ECO:0007669"/>
    <property type="project" value="UniProtKB-SubCell"/>
</dbReference>
<evidence type="ECO:0000256" key="5">
    <source>
        <dbReference type="ARBA" id="ARBA00022692"/>
    </source>
</evidence>
<dbReference type="EMBL" id="JARAOO010000004">
    <property type="protein sequence ID" value="KAJ7970859.1"/>
    <property type="molecule type" value="Genomic_DNA"/>
</dbReference>
<keyword evidence="5 8" id="KW-0812">Transmembrane</keyword>
<sequence length="323" mass="35663">MSSESSVQDQEMKMGSEPKQQESEHSKQEPRVSDAAPPSITFSHSPPSLRGRKPPPLPVDSLPDSPFSDNHCSPTSSHGLSPIQDKLYSPPPQNLPENPLPENHLPPHVVANRSVQMEPKVVTKIKPSAQDGFIGVADVEELRTRTGTGGSFNRQLRPNISSLLKSRRENKLNRALLGFRISAFVFCLMSFSVMAANKKKGWALDSFDSYTEFRYCLAVNVIGFVYSLLQLIDLANYLSTGKHIAQHQLRGYFDFSTDQILTYLLMSASSSAATRAYDWESNWGKDIFPDMANGSVGLSFLAFGAFALCSLITGYTLCKSTYS</sequence>
<evidence type="ECO:0000256" key="3">
    <source>
        <dbReference type="ARBA" id="ARBA00011489"/>
    </source>
</evidence>
<dbReference type="InterPro" id="IPR006702">
    <property type="entry name" value="CASP_dom"/>
</dbReference>
<comment type="caution">
    <text evidence="8">Lacks conserved residue(s) required for the propagation of feature annotation.</text>
</comment>
<protein>
    <recommendedName>
        <fullName evidence="8">CASP-like protein</fullName>
    </recommendedName>
</protein>
<evidence type="ECO:0000313" key="12">
    <source>
        <dbReference type="Proteomes" id="UP001163823"/>
    </source>
</evidence>